<gene>
    <name evidence="3" type="ORF">T552_02485</name>
</gene>
<dbReference type="RefSeq" id="XP_018225185.1">
    <property type="nucleotide sequence ID" value="XM_018371025.1"/>
</dbReference>
<dbReference type="EMBL" id="LFVZ01000011">
    <property type="protein sequence ID" value="KTW26994.1"/>
    <property type="molecule type" value="Genomic_DNA"/>
</dbReference>
<dbReference type="GeneID" id="28937228"/>
<dbReference type="VEuPathDB" id="FungiDB:T552_02485"/>
<dbReference type="AlphaFoldDB" id="A0A0W4ZF55"/>
<evidence type="ECO:0000256" key="1">
    <source>
        <dbReference type="SAM" id="MobiDB-lite"/>
    </source>
</evidence>
<feature type="compositionally biased region" description="Basic and acidic residues" evidence="1">
    <location>
        <begin position="102"/>
        <end position="111"/>
    </location>
</feature>
<organism evidence="3 4">
    <name type="scientific">Pneumocystis carinii (strain B80)</name>
    <name type="common">Rat pneumocystis pneumonia agent</name>
    <name type="synonym">Pneumocystis carinii f. sp. carinii</name>
    <dbReference type="NCBI Taxonomy" id="1408658"/>
    <lineage>
        <taxon>Eukaryota</taxon>
        <taxon>Fungi</taxon>
        <taxon>Dikarya</taxon>
        <taxon>Ascomycota</taxon>
        <taxon>Taphrinomycotina</taxon>
        <taxon>Pneumocystomycetes</taxon>
        <taxon>Pneumocystaceae</taxon>
        <taxon>Pneumocystis</taxon>
    </lineage>
</organism>
<dbReference type="Pfam" id="PF12752">
    <property type="entry name" value="SUZ"/>
    <property type="match status" value="1"/>
</dbReference>
<dbReference type="OrthoDB" id="5359450at2759"/>
<name>A0A0W4ZF55_PNEC8</name>
<reference evidence="4" key="1">
    <citation type="journal article" date="2016" name="Nat. Commun.">
        <title>Genome analysis of three Pneumocystis species reveals adaptation mechanisms to life exclusively in mammalian hosts.</title>
        <authorList>
            <person name="Ma L."/>
            <person name="Chen Z."/>
            <person name="Huang D.W."/>
            <person name="Kutty G."/>
            <person name="Ishihara M."/>
            <person name="Wang H."/>
            <person name="Abouelleil A."/>
            <person name="Bishop L."/>
            <person name="Davey E."/>
            <person name="Deng R."/>
            <person name="Deng X."/>
            <person name="Fan L."/>
            <person name="Fantoni G."/>
            <person name="Fitzgerald M."/>
            <person name="Gogineni E."/>
            <person name="Goldberg J.M."/>
            <person name="Handley G."/>
            <person name="Hu X."/>
            <person name="Huber C."/>
            <person name="Jiao X."/>
            <person name="Jones K."/>
            <person name="Levin J.Z."/>
            <person name="Liu Y."/>
            <person name="Macdonald P."/>
            <person name="Melnikov A."/>
            <person name="Raley C."/>
            <person name="Sassi M."/>
            <person name="Sherman B.T."/>
            <person name="Song X."/>
            <person name="Sykes S."/>
            <person name="Tran B."/>
            <person name="Walsh L."/>
            <person name="Xia Y."/>
            <person name="Yang J."/>
            <person name="Young S."/>
            <person name="Zeng Q."/>
            <person name="Zheng X."/>
            <person name="Stephens R."/>
            <person name="Nusbaum C."/>
            <person name="Birren B.W."/>
            <person name="Azadi P."/>
            <person name="Lempicki R.A."/>
            <person name="Cuomo C.A."/>
            <person name="Kovacs J.A."/>
        </authorList>
    </citation>
    <scope>NUCLEOTIDE SEQUENCE [LARGE SCALE GENOMIC DNA]</scope>
    <source>
        <strain evidence="4">B80</strain>
    </source>
</reference>
<protein>
    <recommendedName>
        <fullName evidence="2">SUZ domain-containing protein</fullName>
    </recommendedName>
</protein>
<sequence>MNDQKHQEKVPDLWDEWENESSFKEISNEKEKLPCNKETTHQDNVRLWKEANQRVPDVEFLNSPRTVYKQSLKILRRSVDQLNNSETSSELPEKPVSIESIQGHREKEQRYRKARQKIFGEPYTEKD</sequence>
<proteinExistence type="predicted"/>
<evidence type="ECO:0000313" key="3">
    <source>
        <dbReference type="EMBL" id="KTW26994.1"/>
    </source>
</evidence>
<feature type="domain" description="SUZ" evidence="2">
    <location>
        <begin position="54"/>
        <end position="123"/>
    </location>
</feature>
<dbReference type="InterPro" id="IPR024771">
    <property type="entry name" value="SUZ"/>
</dbReference>
<keyword evidence="4" id="KW-1185">Reference proteome</keyword>
<evidence type="ECO:0000313" key="4">
    <source>
        <dbReference type="Proteomes" id="UP000054454"/>
    </source>
</evidence>
<comment type="caution">
    <text evidence="3">The sequence shown here is derived from an EMBL/GenBank/DDBJ whole genome shotgun (WGS) entry which is preliminary data.</text>
</comment>
<accession>A0A0W4ZF55</accession>
<dbReference type="Proteomes" id="UP000054454">
    <property type="component" value="Unassembled WGS sequence"/>
</dbReference>
<feature type="region of interest" description="Disordered" evidence="1">
    <location>
        <begin position="82"/>
        <end position="127"/>
    </location>
</feature>
<evidence type="ECO:0000259" key="2">
    <source>
        <dbReference type="PROSITE" id="PS51673"/>
    </source>
</evidence>
<dbReference type="PROSITE" id="PS51673">
    <property type="entry name" value="SUZ"/>
    <property type="match status" value="1"/>
</dbReference>